<evidence type="ECO:0000313" key="2">
    <source>
        <dbReference type="Proteomes" id="UP001055072"/>
    </source>
</evidence>
<proteinExistence type="predicted"/>
<gene>
    <name evidence="1" type="ORF">BDY19DRAFT_944313</name>
</gene>
<organism evidence="1 2">
    <name type="scientific">Irpex rosettiformis</name>
    <dbReference type="NCBI Taxonomy" id="378272"/>
    <lineage>
        <taxon>Eukaryota</taxon>
        <taxon>Fungi</taxon>
        <taxon>Dikarya</taxon>
        <taxon>Basidiomycota</taxon>
        <taxon>Agaricomycotina</taxon>
        <taxon>Agaricomycetes</taxon>
        <taxon>Polyporales</taxon>
        <taxon>Irpicaceae</taxon>
        <taxon>Irpex</taxon>
    </lineage>
</organism>
<evidence type="ECO:0000313" key="1">
    <source>
        <dbReference type="EMBL" id="KAI0089127.1"/>
    </source>
</evidence>
<dbReference type="EMBL" id="MU274911">
    <property type="protein sequence ID" value="KAI0089127.1"/>
    <property type="molecule type" value="Genomic_DNA"/>
</dbReference>
<keyword evidence="2" id="KW-1185">Reference proteome</keyword>
<name>A0ACB8U475_9APHY</name>
<feature type="non-terminal residue" evidence="1">
    <location>
        <position position="63"/>
    </location>
</feature>
<comment type="caution">
    <text evidence="1">The sequence shown here is derived from an EMBL/GenBank/DDBJ whole genome shotgun (WGS) entry which is preliminary data.</text>
</comment>
<dbReference type="Proteomes" id="UP001055072">
    <property type="component" value="Unassembled WGS sequence"/>
</dbReference>
<protein>
    <submittedName>
        <fullName evidence="1">Uncharacterized protein</fullName>
    </submittedName>
</protein>
<reference evidence="1" key="1">
    <citation type="journal article" date="2021" name="Environ. Microbiol.">
        <title>Gene family expansions and transcriptome signatures uncover fungal adaptations to wood decay.</title>
        <authorList>
            <person name="Hage H."/>
            <person name="Miyauchi S."/>
            <person name="Viragh M."/>
            <person name="Drula E."/>
            <person name="Min B."/>
            <person name="Chaduli D."/>
            <person name="Navarro D."/>
            <person name="Favel A."/>
            <person name="Norest M."/>
            <person name="Lesage-Meessen L."/>
            <person name="Balint B."/>
            <person name="Merenyi Z."/>
            <person name="de Eugenio L."/>
            <person name="Morin E."/>
            <person name="Martinez A.T."/>
            <person name="Baldrian P."/>
            <person name="Stursova M."/>
            <person name="Martinez M.J."/>
            <person name="Novotny C."/>
            <person name="Magnuson J.K."/>
            <person name="Spatafora J.W."/>
            <person name="Maurice S."/>
            <person name="Pangilinan J."/>
            <person name="Andreopoulos W."/>
            <person name="LaButti K."/>
            <person name="Hundley H."/>
            <person name="Na H."/>
            <person name="Kuo A."/>
            <person name="Barry K."/>
            <person name="Lipzen A."/>
            <person name="Henrissat B."/>
            <person name="Riley R."/>
            <person name="Ahrendt S."/>
            <person name="Nagy L.G."/>
            <person name="Grigoriev I.V."/>
            <person name="Martin F."/>
            <person name="Rosso M.N."/>
        </authorList>
    </citation>
    <scope>NUCLEOTIDE SEQUENCE</scope>
    <source>
        <strain evidence="1">CBS 384.51</strain>
    </source>
</reference>
<sequence>MWYFRSVKLLVRSSLVLNIDTSTRRRSPQLNSDAAVWGLAAIYSYKAYNDQLSLRFAQSMWAQ</sequence>
<accession>A0ACB8U475</accession>